<gene>
    <name evidence="3" type="ORF">METZ01_LOCUS457223</name>
</gene>
<feature type="non-terminal residue" evidence="3">
    <location>
        <position position="199"/>
    </location>
</feature>
<dbReference type="InterPro" id="IPR028082">
    <property type="entry name" value="Peripla_BP_I"/>
</dbReference>
<evidence type="ECO:0000259" key="2">
    <source>
        <dbReference type="Pfam" id="PF13458"/>
    </source>
</evidence>
<dbReference type="Gene3D" id="3.40.50.2300">
    <property type="match status" value="2"/>
</dbReference>
<evidence type="ECO:0000313" key="3">
    <source>
        <dbReference type="EMBL" id="SVE04369.1"/>
    </source>
</evidence>
<protein>
    <recommendedName>
        <fullName evidence="2">Leucine-binding protein domain-containing protein</fullName>
    </recommendedName>
</protein>
<dbReference type="EMBL" id="UINC01190286">
    <property type="protein sequence ID" value="SVE04369.1"/>
    <property type="molecule type" value="Genomic_DNA"/>
</dbReference>
<organism evidence="3">
    <name type="scientific">marine metagenome</name>
    <dbReference type="NCBI Taxonomy" id="408172"/>
    <lineage>
        <taxon>unclassified sequences</taxon>
        <taxon>metagenomes</taxon>
        <taxon>ecological metagenomes</taxon>
    </lineage>
</organism>
<evidence type="ECO:0000256" key="1">
    <source>
        <dbReference type="ARBA" id="ARBA00022729"/>
    </source>
</evidence>
<dbReference type="AlphaFoldDB" id="A0A383A9Z2"/>
<accession>A0A383A9Z2</accession>
<dbReference type="SUPFAM" id="SSF53822">
    <property type="entry name" value="Periplasmic binding protein-like I"/>
    <property type="match status" value="1"/>
</dbReference>
<name>A0A383A9Z2_9ZZZZ</name>
<feature type="domain" description="Leucine-binding protein" evidence="2">
    <location>
        <begin position="29"/>
        <end position="194"/>
    </location>
</feature>
<reference evidence="3" key="1">
    <citation type="submission" date="2018-05" db="EMBL/GenBank/DDBJ databases">
        <authorList>
            <person name="Lanie J.A."/>
            <person name="Ng W.-L."/>
            <person name="Kazmierczak K.M."/>
            <person name="Andrzejewski T.M."/>
            <person name="Davidsen T.M."/>
            <person name="Wayne K.J."/>
            <person name="Tettelin H."/>
            <person name="Glass J.I."/>
            <person name="Rusch D."/>
            <person name="Podicherti R."/>
            <person name="Tsui H.-C.T."/>
            <person name="Winkler M.E."/>
        </authorList>
    </citation>
    <scope>NUCLEOTIDE SEQUENCE</scope>
</reference>
<keyword evidence="1" id="KW-0732">Signal</keyword>
<dbReference type="Pfam" id="PF13458">
    <property type="entry name" value="Peripla_BP_6"/>
    <property type="match status" value="1"/>
</dbReference>
<dbReference type="InterPro" id="IPR028081">
    <property type="entry name" value="Leu-bd"/>
</dbReference>
<proteinExistence type="predicted"/>
<sequence>MRKLISLVAAGALALGFAATAPAQADDDEVKFGFAGSSSGWMKAYSGPSTEAALIAIADWNAKGGLLGKTIVPVFADAKTDRVESKKAGISVLNQGAQAIAVDCDYDFGAPAALAAQNQKKISVFLCAESVLAGVQGIGKYAFSSSVLAAVQGAALAEWGWKVKGWRTGYILLDDVIEYNKGICYGFDWMWREMLGGEV</sequence>